<dbReference type="EMBL" id="QOQF01000004">
    <property type="protein sequence ID" value="RCL77928.1"/>
    <property type="molecule type" value="Genomic_DNA"/>
</dbReference>
<dbReference type="PANTHER" id="PTHR43802:SF1">
    <property type="entry name" value="IP11341P-RELATED"/>
    <property type="match status" value="1"/>
</dbReference>
<dbReference type="AlphaFoldDB" id="A0A368E1E6"/>
<sequence length="266" mass="28520">MTNSLLTTRQGAVMTVTMNRPDQLNILGEPGDGDAFRKVFADINEDRTIKCVIFTGAGRAFSAGGNVKDMRDRENLFAGSETDIADNYRNNVHEIVRSIWHCAVPVIAAVNGPAVGLGHDVSGLCDVRLAGQSAKFGSTFLKIGLIPGDGGSWILPQNVGASRAAEMLYTARIIDAQTALSWGLVSEVYPDEELLAAAEEMAAKIISQPTAALRATKKLLRSAKTPELDAALEMAAVEQAKLHVTDDHLEAVTAFIEKRPPQFSDS</sequence>
<dbReference type="InterPro" id="IPR001753">
    <property type="entry name" value="Enoyl-CoA_hydra/iso"/>
</dbReference>
<dbReference type="SUPFAM" id="SSF52096">
    <property type="entry name" value="ClpP/crotonase"/>
    <property type="match status" value="1"/>
</dbReference>
<protein>
    <submittedName>
        <fullName evidence="2">Enoyl-CoA hydratase</fullName>
        <ecNumber evidence="2">4.2.1.17</ecNumber>
    </submittedName>
</protein>
<evidence type="ECO:0000313" key="2">
    <source>
        <dbReference type="EMBL" id="RCL77928.1"/>
    </source>
</evidence>
<evidence type="ECO:0000256" key="1">
    <source>
        <dbReference type="ARBA" id="ARBA00005254"/>
    </source>
</evidence>
<keyword evidence="2" id="KW-0456">Lyase</keyword>
<reference evidence="2 3" key="1">
    <citation type="journal article" date="2018" name="Microbiome">
        <title>Fine metagenomic profile of the Mediterranean stratified and mixed water columns revealed by assembly and recruitment.</title>
        <authorList>
            <person name="Haro-Moreno J.M."/>
            <person name="Lopez-Perez M."/>
            <person name="De La Torre J.R."/>
            <person name="Picazo A."/>
            <person name="Camacho A."/>
            <person name="Rodriguez-Valera F."/>
        </authorList>
    </citation>
    <scope>NUCLEOTIDE SEQUENCE [LARGE SCALE GENOMIC DNA]</scope>
    <source>
        <strain evidence="2">MED-G55</strain>
    </source>
</reference>
<comment type="caution">
    <text evidence="2">The sequence shown here is derived from an EMBL/GenBank/DDBJ whole genome shotgun (WGS) entry which is preliminary data.</text>
</comment>
<accession>A0A368E1E6</accession>
<dbReference type="GO" id="GO:0004300">
    <property type="term" value="F:enoyl-CoA hydratase activity"/>
    <property type="evidence" value="ECO:0007669"/>
    <property type="project" value="UniProtKB-EC"/>
</dbReference>
<evidence type="ECO:0000313" key="3">
    <source>
        <dbReference type="Proteomes" id="UP000252132"/>
    </source>
</evidence>
<gene>
    <name evidence="2" type="ORF">DBW69_01960</name>
</gene>
<proteinExistence type="inferred from homology"/>
<comment type="similarity">
    <text evidence="1">Belongs to the enoyl-CoA hydratase/isomerase family.</text>
</comment>
<name>A0A368E1E6_9PROT</name>
<dbReference type="Pfam" id="PF00378">
    <property type="entry name" value="ECH_1"/>
    <property type="match status" value="1"/>
</dbReference>
<organism evidence="2 3">
    <name type="scientific">PS1 clade bacterium</name>
    <dbReference type="NCBI Taxonomy" id="2175152"/>
    <lineage>
        <taxon>Bacteria</taxon>
        <taxon>Pseudomonadati</taxon>
        <taxon>Pseudomonadota</taxon>
        <taxon>Alphaproteobacteria</taxon>
        <taxon>PS1 clade</taxon>
    </lineage>
</organism>
<dbReference type="EC" id="4.2.1.17" evidence="2"/>
<dbReference type="InterPro" id="IPR029045">
    <property type="entry name" value="ClpP/crotonase-like_dom_sf"/>
</dbReference>
<dbReference type="Proteomes" id="UP000252132">
    <property type="component" value="Unassembled WGS sequence"/>
</dbReference>
<dbReference type="Gene3D" id="1.10.12.10">
    <property type="entry name" value="Lyase 2-enoyl-coa Hydratase, Chain A, domain 2"/>
    <property type="match status" value="1"/>
</dbReference>
<dbReference type="CDD" id="cd06558">
    <property type="entry name" value="crotonase-like"/>
    <property type="match status" value="1"/>
</dbReference>
<dbReference type="PANTHER" id="PTHR43802">
    <property type="entry name" value="ENOYL-COA HYDRATASE"/>
    <property type="match status" value="1"/>
</dbReference>
<dbReference type="Gene3D" id="3.90.226.10">
    <property type="entry name" value="2-enoyl-CoA Hydratase, Chain A, domain 1"/>
    <property type="match status" value="1"/>
</dbReference>
<dbReference type="InterPro" id="IPR014748">
    <property type="entry name" value="Enoyl-CoA_hydra_C"/>
</dbReference>